<accession>A0A1H2TTB1</accession>
<feature type="transmembrane region" description="Helical" evidence="1">
    <location>
        <begin position="114"/>
        <end position="137"/>
    </location>
</feature>
<feature type="transmembrane region" description="Helical" evidence="1">
    <location>
        <begin position="350"/>
        <end position="367"/>
    </location>
</feature>
<dbReference type="Pfam" id="PF10129">
    <property type="entry name" value="OpgC_C"/>
    <property type="match status" value="1"/>
</dbReference>
<reference evidence="2 3" key="1">
    <citation type="submission" date="2016-10" db="EMBL/GenBank/DDBJ databases">
        <authorList>
            <person name="de Groot N.N."/>
        </authorList>
    </citation>
    <scope>NUCLEOTIDE SEQUENCE [LARGE SCALE GENOMIC DNA]</scope>
    <source>
        <strain evidence="2 3">CGMCC 1.8894</strain>
    </source>
</reference>
<sequence length="422" mass="46209">MPRWPWPEVMHAPVSPPVFVSVAESPDSRVAPAAAATGRDHRIDVIRGLALAMIFINHVPGTVFGQLTSRNFGFSDAAEAFVLLAGISAALAYGPRLAAAPRWPGVARIWARAWTLYLVHLLISLVAIGIVAAMAVWGGSTRMLSMDNFAPLLHDPLGVYIGLPTMLHQFGYVNILPLYVLFMLVAPAAIWLGLRRPAWLLAVSVGLWVLAGTTRVNLLTFPGLNGWFLNPLAWQLLFVVGLLIGLRLKARSRLVPVHPALVTLALGYVALALLWIKVPAVHEVANTAMVWLSQQGAPRLVTHFDKGHLEVSRLLHILALAYLLSVWPWFRRSAPAWAFRPLAIMGRQALPVFALGTILAFMARAMRELWLLNGNLPSLTFDFVVIASGLMLQLGFGALREYAKNVPTRREVEPGSGDSLDR</sequence>
<keyword evidence="1" id="KW-0472">Membrane</keyword>
<evidence type="ECO:0008006" key="4">
    <source>
        <dbReference type="Google" id="ProtNLM"/>
    </source>
</evidence>
<name>A0A1H2TTB1_9RHOB</name>
<organism evidence="2 3">
    <name type="scientific">Roseicitreum antarcticum</name>
    <dbReference type="NCBI Taxonomy" id="564137"/>
    <lineage>
        <taxon>Bacteria</taxon>
        <taxon>Pseudomonadati</taxon>
        <taxon>Pseudomonadota</taxon>
        <taxon>Alphaproteobacteria</taxon>
        <taxon>Rhodobacterales</taxon>
        <taxon>Paracoccaceae</taxon>
        <taxon>Roseicitreum</taxon>
    </lineage>
</organism>
<dbReference type="PIRSF" id="PIRSF028704">
    <property type="entry name" value="UPC028704"/>
    <property type="match status" value="1"/>
</dbReference>
<feature type="transmembrane region" description="Helical" evidence="1">
    <location>
        <begin position="379"/>
        <end position="399"/>
    </location>
</feature>
<feature type="transmembrane region" description="Helical" evidence="1">
    <location>
        <begin position="314"/>
        <end position="330"/>
    </location>
</feature>
<protein>
    <recommendedName>
        <fullName evidence="4">OpgC protein</fullName>
    </recommendedName>
</protein>
<dbReference type="AlphaFoldDB" id="A0A1H2TTB1"/>
<dbReference type="EMBL" id="FNOM01000002">
    <property type="protein sequence ID" value="SDW46404.1"/>
    <property type="molecule type" value="Genomic_DNA"/>
</dbReference>
<dbReference type="PANTHER" id="PTHR38592">
    <property type="entry name" value="BLL4819 PROTEIN"/>
    <property type="match status" value="1"/>
</dbReference>
<dbReference type="OrthoDB" id="9775975at2"/>
<keyword evidence="1" id="KW-1133">Transmembrane helix</keyword>
<evidence type="ECO:0000313" key="3">
    <source>
        <dbReference type="Proteomes" id="UP000198539"/>
    </source>
</evidence>
<keyword evidence="1" id="KW-0812">Transmembrane</keyword>
<evidence type="ECO:0000313" key="2">
    <source>
        <dbReference type="EMBL" id="SDW46404.1"/>
    </source>
</evidence>
<feature type="transmembrane region" description="Helical" evidence="1">
    <location>
        <begin position="170"/>
        <end position="192"/>
    </location>
</feature>
<feature type="transmembrane region" description="Helical" evidence="1">
    <location>
        <begin position="73"/>
        <end position="93"/>
    </location>
</feature>
<dbReference type="InterPro" id="IPR014550">
    <property type="entry name" value="UCP028704_OpgC"/>
</dbReference>
<dbReference type="PANTHER" id="PTHR38592:SF3">
    <property type="entry name" value="BLL4819 PROTEIN"/>
    <property type="match status" value="1"/>
</dbReference>
<gene>
    <name evidence="2" type="ORF">SAMN04488238_102146</name>
</gene>
<dbReference type="STRING" id="564137.SAMN04488238_102146"/>
<keyword evidence="3" id="KW-1185">Reference proteome</keyword>
<proteinExistence type="predicted"/>
<feature type="transmembrane region" description="Helical" evidence="1">
    <location>
        <begin position="227"/>
        <end position="246"/>
    </location>
</feature>
<feature type="transmembrane region" description="Helical" evidence="1">
    <location>
        <begin position="258"/>
        <end position="276"/>
    </location>
</feature>
<feature type="transmembrane region" description="Helical" evidence="1">
    <location>
        <begin position="199"/>
        <end position="221"/>
    </location>
</feature>
<evidence type="ECO:0000256" key="1">
    <source>
        <dbReference type="SAM" id="Phobius"/>
    </source>
</evidence>
<dbReference type="Proteomes" id="UP000198539">
    <property type="component" value="Unassembled WGS sequence"/>
</dbReference>
<feature type="transmembrane region" description="Helical" evidence="1">
    <location>
        <begin position="49"/>
        <end position="67"/>
    </location>
</feature>